<gene>
    <name evidence="3" type="ORF">CCMP2556_LOCUS31721</name>
</gene>
<dbReference type="InterPro" id="IPR001251">
    <property type="entry name" value="CRAL-TRIO_dom"/>
</dbReference>
<evidence type="ECO:0000313" key="4">
    <source>
        <dbReference type="Proteomes" id="UP001642484"/>
    </source>
</evidence>
<dbReference type="InterPro" id="IPR011074">
    <property type="entry name" value="CRAL/TRIO_N_dom"/>
</dbReference>
<reference evidence="3 4" key="1">
    <citation type="submission" date="2024-02" db="EMBL/GenBank/DDBJ databases">
        <authorList>
            <person name="Chen Y."/>
            <person name="Shah S."/>
            <person name="Dougan E. K."/>
            <person name="Thang M."/>
            <person name="Chan C."/>
        </authorList>
    </citation>
    <scope>NUCLEOTIDE SEQUENCE [LARGE SCALE GENOMIC DNA]</scope>
</reference>
<organism evidence="3 4">
    <name type="scientific">Durusdinium trenchii</name>
    <dbReference type="NCBI Taxonomy" id="1381693"/>
    <lineage>
        <taxon>Eukaryota</taxon>
        <taxon>Sar</taxon>
        <taxon>Alveolata</taxon>
        <taxon>Dinophyceae</taxon>
        <taxon>Suessiales</taxon>
        <taxon>Symbiodiniaceae</taxon>
        <taxon>Durusdinium</taxon>
    </lineage>
</organism>
<dbReference type="PANTHER" id="PTHR23324">
    <property type="entry name" value="SEC14 RELATED PROTEIN"/>
    <property type="match status" value="1"/>
</dbReference>
<feature type="domain" description="CRAL-TRIO" evidence="2">
    <location>
        <begin position="359"/>
        <end position="539"/>
    </location>
</feature>
<feature type="region of interest" description="Disordered" evidence="1">
    <location>
        <begin position="120"/>
        <end position="204"/>
    </location>
</feature>
<dbReference type="InterPro" id="IPR036273">
    <property type="entry name" value="CRAL/TRIO_N_dom_sf"/>
</dbReference>
<dbReference type="InterPro" id="IPR036865">
    <property type="entry name" value="CRAL-TRIO_dom_sf"/>
</dbReference>
<dbReference type="Proteomes" id="UP001642484">
    <property type="component" value="Unassembled WGS sequence"/>
</dbReference>
<dbReference type="Pfam" id="PF03765">
    <property type="entry name" value="CRAL_TRIO_N"/>
    <property type="match status" value="1"/>
</dbReference>
<evidence type="ECO:0000256" key="1">
    <source>
        <dbReference type="SAM" id="MobiDB-lite"/>
    </source>
</evidence>
<dbReference type="SMART" id="SM01100">
    <property type="entry name" value="CRAL_TRIO_N"/>
    <property type="match status" value="1"/>
</dbReference>
<dbReference type="EMBL" id="CAXAMN010021918">
    <property type="protein sequence ID" value="CAK9064558.1"/>
    <property type="molecule type" value="Genomic_DNA"/>
</dbReference>
<evidence type="ECO:0000259" key="2">
    <source>
        <dbReference type="PROSITE" id="PS50191"/>
    </source>
</evidence>
<dbReference type="CDD" id="cd00170">
    <property type="entry name" value="SEC14"/>
    <property type="match status" value="1"/>
</dbReference>
<sequence length="553" mass="63015">MQGKETTCPLQMFIRTFKGVTGQVAKSLQLGHLILACFTLDLGTFCLWRTAIFGHPILVLSGFWAVQHSGWFCSTSDRLKMLYRARAMINSLCDAASCNPKLCFAWLLCQNSFHRPNPSPEALGRPMNPIRPSQTPPEGRPPNLSISDHPKHLNGSLRTPMKHPHPTSRNLHPVGTSPVGTSIPPARLTSLAQPVPTGPDPQSLNAEQFYEANESPREFKESKPWNAGLCCRRKARGAALLEEPRSQKEPWIWAPQADENEIDLEWKIVEHELDYESLCRLRAFREVVAQAGLDFHVACRKAPHSKRPGTLLRFLRARNWNQELSLKLLQEALDWRRDYQLEEKLEAWRAEWQAQQSRRVQLWRKYGYIKQIGLDHDGLPIHLHRLSQCDAGGLAREAGDEAFLLYHLMILEDCFEAAQERMLKSGKLITNFVDVYDQGDYGLVDGYLRRGYKAWEPYKMMIPILDKVYPERVRVAFILRCPAVFAIFWRLVEPFVPPATVKKIRIKGYSAKSYVGEMKELMVESVIPPFLGSDDRALLTTAEPWGGWVPNGG</sequence>
<comment type="caution">
    <text evidence="3">The sequence shown here is derived from an EMBL/GenBank/DDBJ whole genome shotgun (WGS) entry which is preliminary data.</text>
</comment>
<dbReference type="Pfam" id="PF00650">
    <property type="entry name" value="CRAL_TRIO"/>
    <property type="match status" value="1"/>
</dbReference>
<dbReference type="PANTHER" id="PTHR23324:SF83">
    <property type="entry name" value="SEC14-LIKE PROTEIN 2"/>
    <property type="match status" value="1"/>
</dbReference>
<accession>A0ABP0NL94</accession>
<dbReference type="Gene3D" id="3.40.525.10">
    <property type="entry name" value="CRAL-TRIO lipid binding domain"/>
    <property type="match status" value="1"/>
</dbReference>
<proteinExistence type="predicted"/>
<keyword evidence="4" id="KW-1185">Reference proteome</keyword>
<name>A0ABP0NL94_9DINO</name>
<dbReference type="SUPFAM" id="SSF52087">
    <property type="entry name" value="CRAL/TRIO domain"/>
    <property type="match status" value="1"/>
</dbReference>
<dbReference type="InterPro" id="IPR051064">
    <property type="entry name" value="SEC14/CRAL-TRIO_domain"/>
</dbReference>
<dbReference type="SUPFAM" id="SSF46938">
    <property type="entry name" value="CRAL/TRIO N-terminal domain"/>
    <property type="match status" value="1"/>
</dbReference>
<dbReference type="PROSITE" id="PS50191">
    <property type="entry name" value="CRAL_TRIO"/>
    <property type="match status" value="1"/>
</dbReference>
<dbReference type="SMART" id="SM00516">
    <property type="entry name" value="SEC14"/>
    <property type="match status" value="1"/>
</dbReference>
<evidence type="ECO:0000313" key="3">
    <source>
        <dbReference type="EMBL" id="CAK9064558.1"/>
    </source>
</evidence>
<protein>
    <recommendedName>
        <fullName evidence="2">CRAL-TRIO domain-containing protein</fullName>
    </recommendedName>
</protein>